<evidence type="ECO:0008006" key="3">
    <source>
        <dbReference type="Google" id="ProtNLM"/>
    </source>
</evidence>
<keyword evidence="2" id="KW-1185">Reference proteome</keyword>
<dbReference type="Gene3D" id="3.60.10.10">
    <property type="entry name" value="Endonuclease/exonuclease/phosphatase"/>
    <property type="match status" value="1"/>
</dbReference>
<dbReference type="PANTHER" id="PTHR23227">
    <property type="entry name" value="BUCENTAUR RELATED"/>
    <property type="match status" value="1"/>
</dbReference>
<dbReference type="EMBL" id="JACVVK020000400">
    <property type="protein sequence ID" value="KAK7475604.1"/>
    <property type="molecule type" value="Genomic_DNA"/>
</dbReference>
<proteinExistence type="predicted"/>
<dbReference type="SUPFAM" id="SSF56219">
    <property type="entry name" value="DNase I-like"/>
    <property type="match status" value="1"/>
</dbReference>
<dbReference type="InterPro" id="IPR027124">
    <property type="entry name" value="Swc5/CFDP1/2"/>
</dbReference>
<gene>
    <name evidence="1" type="ORF">BaRGS_00033153</name>
</gene>
<comment type="caution">
    <text evidence="1">The sequence shown here is derived from an EMBL/GenBank/DDBJ whole genome shotgun (WGS) entry which is preliminary data.</text>
</comment>
<organism evidence="1 2">
    <name type="scientific">Batillaria attramentaria</name>
    <dbReference type="NCBI Taxonomy" id="370345"/>
    <lineage>
        <taxon>Eukaryota</taxon>
        <taxon>Metazoa</taxon>
        <taxon>Spiralia</taxon>
        <taxon>Lophotrochozoa</taxon>
        <taxon>Mollusca</taxon>
        <taxon>Gastropoda</taxon>
        <taxon>Caenogastropoda</taxon>
        <taxon>Sorbeoconcha</taxon>
        <taxon>Cerithioidea</taxon>
        <taxon>Batillariidae</taxon>
        <taxon>Batillaria</taxon>
    </lineage>
</organism>
<reference evidence="1 2" key="1">
    <citation type="journal article" date="2023" name="Sci. Data">
        <title>Genome assembly of the Korean intertidal mud-creeper Batillaria attramentaria.</title>
        <authorList>
            <person name="Patra A.K."/>
            <person name="Ho P.T."/>
            <person name="Jun S."/>
            <person name="Lee S.J."/>
            <person name="Kim Y."/>
            <person name="Won Y.J."/>
        </authorList>
    </citation>
    <scope>NUCLEOTIDE SEQUENCE [LARGE SCALE GENOMIC DNA]</scope>
    <source>
        <strain evidence="1">Wonlab-2016</strain>
    </source>
</reference>
<dbReference type="AlphaFoldDB" id="A0ABD0JL45"/>
<dbReference type="InterPro" id="IPR036691">
    <property type="entry name" value="Endo/exonu/phosph_ase_sf"/>
</dbReference>
<sequence>MCPGLTDDVQQIDDARKTAETRLADSGSIREANYTFFWQGLSQDDPRRHGVGFAVKNSLTAAIEPPTGGTERILALRLSTTAGFVNLLSIYAPTLCSTPEVKDHFFEALDEAISRIPSTEGLYLLGDFNARVGADRDTWPSCLGHHGIGRMNENGQRLLELCCHHGLCVTNTYFMCKERHKVSWRHPRSQHWHRLDLVITRRADLSTVLHTRSFHSADCDTDHSLVGSKVRLTAKKIHRTKTKGLPRINTCSTKDPERSRLFQDTLNEKMDTSSHNVTDTDSKWYHLRDAIYSSALTTFGKKEHRSADWYEAHWEKLQPVTETKRKALLAHKQNPCPSTRDALRAARNKAQQTARRCANDYWLNLCRRIQTAADSGNARGMYDGIKTATGPTATKTAPLKSKTGEIITDQCKQLERWVEHYLEMYATCNVVTDAALDTLPSLSVMEELDALPMLEESKAIDYLSCGKAPGKDGIPPEVLKSGKPALLQHLHELLRLCWEKGHVPQDMRDATI</sequence>
<accession>A0ABD0JL45</accession>
<name>A0ABD0JL45_9CAEN</name>
<protein>
    <recommendedName>
        <fullName evidence="3">Endonuclease/exonuclease/phosphatase domain-containing protein</fullName>
    </recommendedName>
</protein>
<feature type="non-terminal residue" evidence="1">
    <location>
        <position position="512"/>
    </location>
</feature>
<evidence type="ECO:0000313" key="2">
    <source>
        <dbReference type="Proteomes" id="UP001519460"/>
    </source>
</evidence>
<dbReference type="Proteomes" id="UP001519460">
    <property type="component" value="Unassembled WGS sequence"/>
</dbReference>
<evidence type="ECO:0000313" key="1">
    <source>
        <dbReference type="EMBL" id="KAK7475604.1"/>
    </source>
</evidence>
<dbReference type="CDD" id="cd09076">
    <property type="entry name" value="L1-EN"/>
    <property type="match status" value="1"/>
</dbReference>
<dbReference type="PANTHER" id="PTHR23227:SF84">
    <property type="entry name" value="ENDONUCLEASE_EXONUCLEASE_PHOSPHATASE DOMAIN-CONTAINING PROTEIN"/>
    <property type="match status" value="1"/>
</dbReference>